<dbReference type="GO" id="GO:0036503">
    <property type="term" value="P:ERAD pathway"/>
    <property type="evidence" value="ECO:0007669"/>
    <property type="project" value="TreeGrafter"/>
</dbReference>
<evidence type="ECO:0000313" key="6">
    <source>
        <dbReference type="EMBL" id="CAJ0577273.1"/>
    </source>
</evidence>
<comment type="caution">
    <text evidence="6">The sequence shown here is derived from an EMBL/GenBank/DDBJ whole genome shotgun (WGS) entry which is preliminary data.</text>
</comment>
<feature type="domain" description="Ubiquitin fusion degradation protein UFD1 N-terminal subdomain 1" evidence="4">
    <location>
        <begin position="7"/>
        <end position="63"/>
    </location>
</feature>
<evidence type="ECO:0000259" key="4">
    <source>
        <dbReference type="Pfam" id="PF03152"/>
    </source>
</evidence>
<dbReference type="InterPro" id="IPR055417">
    <property type="entry name" value="UFD1_N1"/>
</dbReference>
<feature type="region of interest" description="Disordered" evidence="3">
    <location>
        <begin position="181"/>
        <end position="200"/>
    </location>
</feature>
<dbReference type="Proteomes" id="UP001177023">
    <property type="component" value="Unassembled WGS sequence"/>
</dbReference>
<evidence type="ECO:0000256" key="1">
    <source>
        <dbReference type="ARBA" id="ARBA00006043"/>
    </source>
</evidence>
<name>A0AA36CXP2_9BILA</name>
<evidence type="ECO:0000256" key="2">
    <source>
        <dbReference type="ARBA" id="ARBA00022786"/>
    </source>
</evidence>
<evidence type="ECO:0000259" key="5">
    <source>
        <dbReference type="Pfam" id="PF24842"/>
    </source>
</evidence>
<keyword evidence="2" id="KW-0833">Ubl conjugation pathway</keyword>
<dbReference type="Pfam" id="PF24842">
    <property type="entry name" value="UFD1_N2"/>
    <property type="match status" value="1"/>
</dbReference>
<dbReference type="InterPro" id="IPR042299">
    <property type="entry name" value="Ufd1-like_Nn"/>
</dbReference>
<dbReference type="GO" id="GO:0034098">
    <property type="term" value="C:VCP-NPL4-UFD1 AAA ATPase complex"/>
    <property type="evidence" value="ECO:0007669"/>
    <property type="project" value="TreeGrafter"/>
</dbReference>
<feature type="domain" description="Ubiquitin fusion degradation protein UFD1 N-terminal subdomain 2" evidence="5">
    <location>
        <begin position="64"/>
        <end position="139"/>
    </location>
</feature>
<protein>
    <submittedName>
        <fullName evidence="6">Uncharacterized protein</fullName>
    </submittedName>
</protein>
<evidence type="ECO:0000313" key="7">
    <source>
        <dbReference type="Proteomes" id="UP001177023"/>
    </source>
</evidence>
<dbReference type="InterPro" id="IPR055418">
    <property type="entry name" value="UFD1_N2"/>
</dbReference>
<accession>A0AA36CXP2</accession>
<dbReference type="EMBL" id="CATQJA010002650">
    <property type="protein sequence ID" value="CAJ0577273.1"/>
    <property type="molecule type" value="Genomic_DNA"/>
</dbReference>
<sequence length="263" mass="29345">MDNQSPVMLFKVMNIKPERQKATHCGVLEFSAEEGRCYLPAWMMTQLGLDEGDAVRVDSAVLPKATYAKLKPQNLEFLQITNPRAMLEVELRKWACLTKDDRIRVVYNEQQLDFIVQDLKPKNAVCIVECDVNLDFDAPEGYEETARPGSSRGPNVMPVAPMPQAAPASVAKKLVPFASGGQRLDGKKSRHNSEVSTVDEITSTTEIPEAFCIPDYQPGQLNFVRCDYKCREVLLEEQREAAKAGPGFSVFEGSGATIRKPRY</sequence>
<feature type="compositionally biased region" description="Basic and acidic residues" evidence="3">
    <location>
        <begin position="184"/>
        <end position="193"/>
    </location>
</feature>
<dbReference type="Gene3D" id="2.40.40.50">
    <property type="entry name" value="Ubiquitin fusion degradation protein UFD1, N-terminal domain"/>
    <property type="match status" value="1"/>
</dbReference>
<dbReference type="Pfam" id="PF03152">
    <property type="entry name" value="UFD1_N1"/>
    <property type="match status" value="1"/>
</dbReference>
<proteinExistence type="inferred from homology"/>
<evidence type="ECO:0000256" key="3">
    <source>
        <dbReference type="SAM" id="MobiDB-lite"/>
    </source>
</evidence>
<dbReference type="Gene3D" id="3.10.330.10">
    <property type="match status" value="1"/>
</dbReference>
<reference evidence="6" key="1">
    <citation type="submission" date="2023-06" db="EMBL/GenBank/DDBJ databases">
        <authorList>
            <person name="Delattre M."/>
        </authorList>
    </citation>
    <scope>NUCLEOTIDE SEQUENCE</scope>
    <source>
        <strain evidence="6">AF72</strain>
    </source>
</reference>
<dbReference type="AlphaFoldDB" id="A0AA36CXP2"/>
<feature type="non-terminal residue" evidence="6">
    <location>
        <position position="1"/>
    </location>
</feature>
<dbReference type="GO" id="GO:0031593">
    <property type="term" value="F:polyubiquitin modification-dependent protein binding"/>
    <property type="evidence" value="ECO:0007669"/>
    <property type="project" value="TreeGrafter"/>
</dbReference>
<dbReference type="PANTHER" id="PTHR12555:SF13">
    <property type="entry name" value="UBIQUITIN RECOGNITION FACTOR IN ER-ASSOCIATED DEGRADATION PROTEIN 1"/>
    <property type="match status" value="1"/>
</dbReference>
<keyword evidence="7" id="KW-1185">Reference proteome</keyword>
<gene>
    <name evidence="6" type="ORF">MSPICULIGERA_LOCUS15551</name>
</gene>
<dbReference type="GO" id="GO:0006511">
    <property type="term" value="P:ubiquitin-dependent protein catabolic process"/>
    <property type="evidence" value="ECO:0007669"/>
    <property type="project" value="InterPro"/>
</dbReference>
<organism evidence="6 7">
    <name type="scientific">Mesorhabditis spiculigera</name>
    <dbReference type="NCBI Taxonomy" id="96644"/>
    <lineage>
        <taxon>Eukaryota</taxon>
        <taxon>Metazoa</taxon>
        <taxon>Ecdysozoa</taxon>
        <taxon>Nematoda</taxon>
        <taxon>Chromadorea</taxon>
        <taxon>Rhabditida</taxon>
        <taxon>Rhabditina</taxon>
        <taxon>Rhabditomorpha</taxon>
        <taxon>Rhabditoidea</taxon>
        <taxon>Rhabditidae</taxon>
        <taxon>Mesorhabditinae</taxon>
        <taxon>Mesorhabditis</taxon>
    </lineage>
</organism>
<dbReference type="PANTHER" id="PTHR12555">
    <property type="entry name" value="UBIQUITIN FUSION DEGRADATON PROTEIN 1"/>
    <property type="match status" value="1"/>
</dbReference>
<dbReference type="InterPro" id="IPR004854">
    <property type="entry name" value="Ufd1-like"/>
</dbReference>
<comment type="similarity">
    <text evidence="1">Belongs to the UFD1 family.</text>
</comment>